<gene>
    <name evidence="5" type="ORF">AQZ59_00075</name>
</gene>
<dbReference type="RefSeq" id="WP_062612101.1">
    <property type="nucleotide sequence ID" value="NZ_LNIZ01000001.1"/>
</dbReference>
<dbReference type="Proteomes" id="UP000054404">
    <property type="component" value="Unassembled WGS sequence"/>
</dbReference>
<keyword evidence="2" id="KW-0732">Signal</keyword>
<dbReference type="EMBL" id="LNIZ01000001">
    <property type="protein sequence ID" value="KTF04775.1"/>
    <property type="molecule type" value="Genomic_DNA"/>
</dbReference>
<reference evidence="5 6" key="1">
    <citation type="submission" date="2015-11" db="EMBL/GenBank/DDBJ databases">
        <title>Draft Genome Sequence of the Type Strain Trueperella bernardiae LCDC 89-0504T, Isolated from Blood Culture.</title>
        <authorList>
            <person name="Bernier A.-M."/>
            <person name="Bernard K."/>
        </authorList>
    </citation>
    <scope>NUCLEOTIDE SEQUENCE [LARGE SCALE GENOMIC DNA]</scope>
    <source>
        <strain evidence="5 6">LCDC 89-0504</strain>
    </source>
</reference>
<feature type="domain" description="Predicted membrane protein YciQ-like C-terminal" evidence="4">
    <location>
        <begin position="446"/>
        <end position="502"/>
    </location>
</feature>
<dbReference type="Pfam" id="PF20990">
    <property type="entry name" value="DUF2207_C"/>
    <property type="match status" value="1"/>
</dbReference>
<feature type="signal peptide" evidence="2">
    <location>
        <begin position="1"/>
        <end position="24"/>
    </location>
</feature>
<evidence type="ECO:0000256" key="1">
    <source>
        <dbReference type="SAM" id="MobiDB-lite"/>
    </source>
</evidence>
<feature type="compositionally biased region" description="Basic and acidic residues" evidence="1">
    <location>
        <begin position="230"/>
        <end position="248"/>
    </location>
</feature>
<dbReference type="STRING" id="59561.AQZ59_00075"/>
<comment type="caution">
    <text evidence="5">The sequence shown here is derived from an EMBL/GenBank/DDBJ whole genome shotgun (WGS) entry which is preliminary data.</text>
</comment>
<feature type="region of interest" description="Disordered" evidence="1">
    <location>
        <begin position="230"/>
        <end position="251"/>
    </location>
</feature>
<evidence type="ECO:0000259" key="3">
    <source>
        <dbReference type="Pfam" id="PF09972"/>
    </source>
</evidence>
<proteinExistence type="predicted"/>
<dbReference type="PATRIC" id="fig|59561.3.peg.75"/>
<dbReference type="InterPro" id="IPR018702">
    <property type="entry name" value="DUF2207"/>
</dbReference>
<evidence type="ECO:0000313" key="5">
    <source>
        <dbReference type="EMBL" id="KTF04775.1"/>
    </source>
</evidence>
<evidence type="ECO:0000259" key="4">
    <source>
        <dbReference type="Pfam" id="PF20990"/>
    </source>
</evidence>
<sequence>MKRLVFAFALVLIPALFAPIPAQATEISSIDIVAELQSDGSMRVTDTRTFTAQDGTEHYISLGNLADSKVSDFSVVLDGKLLTDVGEWDVDRSLEEKAGQSGVVTLDDGYELAFGFGTYGTHTAVMTYAVTNVVKNLTDGAQAVYWEFIPYNMTYSESISISLTNAIGMTYTQENSRVWGFGYEGRTAITASALTASSSGPIDSSDHMVMLAIFPEGPFATTSQLDHTAESLEAKAKEGSDFSDRGDDSEGDFLVTGESSSTGKLLSIPIPALLTIAFVAIGLDVARRSKNSTKHGFAGRVEKDEYWRDIPYDGRLEDLVALYGSPLPGLATALFLTWVGQGAVRETTMERGRFFKRDEPAFIIQREPVIQGPTEQWLWSIMMAAAGEDGILQASEIERYTRRNVSTMKRWREEALDQSRLEMIHQGLMVKTKKRVLGVFPTTKYDATDRGKELARRVVMLRNYLTDFSLLAERGASQVLLWDQYMVWAGYLGIAQEVQEQFKIVDPDYATQSSFTPNSVSMASSISSSLSSAYNDATSSSSGGGGFSSSGGGGGSFGGGSGGGIR</sequence>
<evidence type="ECO:0000313" key="6">
    <source>
        <dbReference type="Proteomes" id="UP000054404"/>
    </source>
</evidence>
<evidence type="ECO:0008006" key="7">
    <source>
        <dbReference type="Google" id="ProtNLM"/>
    </source>
</evidence>
<dbReference type="AlphaFoldDB" id="A0A0W1KM97"/>
<feature type="chain" id="PRO_5006924286" description="DUF2207 domain-containing protein" evidence="2">
    <location>
        <begin position="25"/>
        <end position="566"/>
    </location>
</feature>
<feature type="region of interest" description="Disordered" evidence="1">
    <location>
        <begin position="541"/>
        <end position="566"/>
    </location>
</feature>
<protein>
    <recommendedName>
        <fullName evidence="7">DUF2207 domain-containing protein</fullName>
    </recommendedName>
</protein>
<feature type="compositionally biased region" description="Gly residues" evidence="1">
    <location>
        <begin position="542"/>
        <end position="566"/>
    </location>
</feature>
<keyword evidence="6" id="KW-1185">Reference proteome</keyword>
<evidence type="ECO:0000256" key="2">
    <source>
        <dbReference type="SAM" id="SignalP"/>
    </source>
</evidence>
<name>A0A0W1KM97_9ACTO</name>
<accession>A0A0W1KM97</accession>
<dbReference type="OrthoDB" id="46834at2"/>
<dbReference type="InterPro" id="IPR048389">
    <property type="entry name" value="YciQ-like_C"/>
</dbReference>
<feature type="domain" description="DUF2207" evidence="3">
    <location>
        <begin position="26"/>
        <end position="163"/>
    </location>
</feature>
<dbReference type="Pfam" id="PF09972">
    <property type="entry name" value="DUF2207"/>
    <property type="match status" value="1"/>
</dbReference>
<organism evidence="5 6">
    <name type="scientific">Trueperella bernardiae</name>
    <dbReference type="NCBI Taxonomy" id="59561"/>
    <lineage>
        <taxon>Bacteria</taxon>
        <taxon>Bacillati</taxon>
        <taxon>Actinomycetota</taxon>
        <taxon>Actinomycetes</taxon>
        <taxon>Actinomycetales</taxon>
        <taxon>Actinomycetaceae</taxon>
        <taxon>Trueperella</taxon>
    </lineage>
</organism>